<keyword evidence="10" id="KW-1185">Reference proteome</keyword>
<dbReference type="Gene3D" id="3.30.950.10">
    <property type="entry name" value="Methyltransferase, Cobalt-precorrin-4 Transmethylase, Domain 2"/>
    <property type="match status" value="1"/>
</dbReference>
<proteinExistence type="inferred from homology"/>
<evidence type="ECO:0000256" key="3">
    <source>
        <dbReference type="ARBA" id="ARBA00022573"/>
    </source>
</evidence>
<evidence type="ECO:0000256" key="7">
    <source>
        <dbReference type="PIRNR" id="PIRNR036427"/>
    </source>
</evidence>
<dbReference type="EMBL" id="RZNH01000028">
    <property type="protein sequence ID" value="NOU61125.1"/>
    <property type="molecule type" value="Genomic_DNA"/>
</dbReference>
<dbReference type="Gene3D" id="3.40.1010.10">
    <property type="entry name" value="Cobalt-precorrin-4 Transmethylase, Domain 1"/>
    <property type="match status" value="1"/>
</dbReference>
<evidence type="ECO:0000313" key="9">
    <source>
        <dbReference type="EMBL" id="NOU61125.1"/>
    </source>
</evidence>
<dbReference type="InterPro" id="IPR014776">
    <property type="entry name" value="4pyrrole_Mease_sub2"/>
</dbReference>
<organism evidence="9 10">
    <name type="scientific">Marinifilum caeruleilacunae</name>
    <dbReference type="NCBI Taxonomy" id="2499076"/>
    <lineage>
        <taxon>Bacteria</taxon>
        <taxon>Pseudomonadati</taxon>
        <taxon>Bacteroidota</taxon>
        <taxon>Bacteroidia</taxon>
        <taxon>Marinilabiliales</taxon>
        <taxon>Marinifilaceae</taxon>
    </lineage>
</organism>
<dbReference type="CDD" id="cd11645">
    <property type="entry name" value="Precorrin_2_C20_MT"/>
    <property type="match status" value="1"/>
</dbReference>
<dbReference type="PANTHER" id="PTHR43467">
    <property type="entry name" value="COBALT-PRECORRIN-2 C(20)-METHYLTRANSFERASE"/>
    <property type="match status" value="1"/>
</dbReference>
<keyword evidence="4 9" id="KW-0489">Methyltransferase</keyword>
<dbReference type="Pfam" id="PF00590">
    <property type="entry name" value="TP_methylase"/>
    <property type="match status" value="1"/>
</dbReference>
<gene>
    <name evidence="9" type="primary">cobI</name>
    <name evidence="9" type="ORF">ELS83_15005</name>
</gene>
<sequence>MSTGKLIGVGLGPGDPELITLKGLKALQDVDLIFYPASEVQKSKTTSFSLQILEQLNVDTNCLPLCIPMTGKNRDEHYQKAFEKIHSELQKGKDVAVVSEGDALFYSTFGYLLKLAQEADLDCDVIPGIPAFIASGAEGERPVTEGNQALKVIARPKDFKEIEEALNQKQTLVVMKMSVLDGWSDFLQQQNRSFFYIERVGTAQQYSTSDVKDLQMRTIPYFSLIIIYG</sequence>
<dbReference type="GO" id="GO:0030788">
    <property type="term" value="F:precorrin-2 C20-methyltransferase activity"/>
    <property type="evidence" value="ECO:0007669"/>
    <property type="project" value="UniProtKB-EC"/>
</dbReference>
<comment type="similarity">
    <text evidence="2 7">Belongs to the precorrin methyltransferase family.</text>
</comment>
<keyword evidence="3" id="KW-0169">Cobalamin biosynthesis</keyword>
<dbReference type="PIRSF" id="PIRSF036427">
    <property type="entry name" value="Precrrn-2_mtase"/>
    <property type="match status" value="1"/>
</dbReference>
<evidence type="ECO:0000256" key="2">
    <source>
        <dbReference type="ARBA" id="ARBA00005879"/>
    </source>
</evidence>
<dbReference type="InterPro" id="IPR006364">
    <property type="entry name" value="CobI/CbiL/CobIJ_dom"/>
</dbReference>
<dbReference type="PROSITE" id="PS00839">
    <property type="entry name" value="SUMT_1"/>
    <property type="match status" value="1"/>
</dbReference>
<feature type="domain" description="Tetrapyrrole methylase" evidence="8">
    <location>
        <begin position="5"/>
        <end position="208"/>
    </location>
</feature>
<dbReference type="InterPro" id="IPR014777">
    <property type="entry name" value="4pyrrole_Mease_sub1"/>
</dbReference>
<evidence type="ECO:0000256" key="6">
    <source>
        <dbReference type="ARBA" id="ARBA00022691"/>
    </source>
</evidence>
<evidence type="ECO:0000256" key="5">
    <source>
        <dbReference type="ARBA" id="ARBA00022679"/>
    </source>
</evidence>
<accession>A0ABX1WYA0</accession>
<dbReference type="GO" id="GO:0032259">
    <property type="term" value="P:methylation"/>
    <property type="evidence" value="ECO:0007669"/>
    <property type="project" value="UniProtKB-KW"/>
</dbReference>
<keyword evidence="6" id="KW-0949">S-adenosyl-L-methionine</keyword>
<comment type="pathway">
    <text evidence="1">Cofactor biosynthesis; adenosylcobalamin biosynthesis.</text>
</comment>
<dbReference type="InterPro" id="IPR035996">
    <property type="entry name" value="4pyrrol_Methylase_sf"/>
</dbReference>
<dbReference type="PANTHER" id="PTHR43467:SF2">
    <property type="entry name" value="COBALT-PRECORRIN-2 C(20)-METHYLTRANSFERASE"/>
    <property type="match status" value="1"/>
</dbReference>
<evidence type="ECO:0000256" key="4">
    <source>
        <dbReference type="ARBA" id="ARBA00022603"/>
    </source>
</evidence>
<name>A0ABX1WYA0_9BACT</name>
<dbReference type="InterPro" id="IPR012382">
    <property type="entry name" value="CobI/CbiL"/>
</dbReference>
<protein>
    <submittedName>
        <fullName evidence="9">Precorrin-2 C(20)-methyltransferase</fullName>
        <ecNumber evidence="9">2.1.1.130</ecNumber>
    </submittedName>
</protein>
<evidence type="ECO:0000256" key="1">
    <source>
        <dbReference type="ARBA" id="ARBA00004953"/>
    </source>
</evidence>
<comment type="caution">
    <text evidence="9">The sequence shown here is derived from an EMBL/GenBank/DDBJ whole genome shotgun (WGS) entry which is preliminary data.</text>
</comment>
<reference evidence="9 10" key="1">
    <citation type="submission" date="2018-12" db="EMBL/GenBank/DDBJ databases">
        <title>Marinifilum JC070 sp. nov., a marine bacterium isolated from Yongle Blue Hole in the South China Sea.</title>
        <authorList>
            <person name="Fu T."/>
        </authorList>
    </citation>
    <scope>NUCLEOTIDE SEQUENCE [LARGE SCALE GENOMIC DNA]</scope>
    <source>
        <strain evidence="9 10">JC070</strain>
    </source>
</reference>
<dbReference type="InterPro" id="IPR003043">
    <property type="entry name" value="Uropor_MeTrfase_CS"/>
</dbReference>
<dbReference type="RefSeq" id="WP_171596393.1">
    <property type="nucleotide sequence ID" value="NZ_RZNH01000028.1"/>
</dbReference>
<keyword evidence="5 9" id="KW-0808">Transferase</keyword>
<dbReference type="Proteomes" id="UP000732105">
    <property type="component" value="Unassembled WGS sequence"/>
</dbReference>
<dbReference type="InterPro" id="IPR000878">
    <property type="entry name" value="4pyrrol_Mease"/>
</dbReference>
<evidence type="ECO:0000313" key="10">
    <source>
        <dbReference type="Proteomes" id="UP000732105"/>
    </source>
</evidence>
<evidence type="ECO:0000259" key="8">
    <source>
        <dbReference type="Pfam" id="PF00590"/>
    </source>
</evidence>
<dbReference type="NCBIfam" id="TIGR01467">
    <property type="entry name" value="cobI_cbiL"/>
    <property type="match status" value="1"/>
</dbReference>
<dbReference type="SUPFAM" id="SSF53790">
    <property type="entry name" value="Tetrapyrrole methylase"/>
    <property type="match status" value="1"/>
</dbReference>
<dbReference type="EC" id="2.1.1.130" evidence="9"/>